<dbReference type="RefSeq" id="WP_284401980.1">
    <property type="nucleotide sequence ID" value="NZ_BSNQ01000009.1"/>
</dbReference>
<reference evidence="3 4" key="1">
    <citation type="submission" date="2020-10" db="EMBL/GenBank/DDBJ databases">
        <title>Phylogeny of dyella-like bacteria.</title>
        <authorList>
            <person name="Fu J."/>
        </authorList>
    </citation>
    <scope>NUCLEOTIDE SEQUENCE [LARGE SCALE GENOMIC DNA]</scope>
    <source>
        <strain evidence="3 4">DHOB07</strain>
    </source>
</reference>
<accession>A0ABW8IYV6</accession>
<gene>
    <name evidence="3" type="ORF">ISP13_13400</name>
</gene>
<dbReference type="Pfam" id="PF08450">
    <property type="entry name" value="SGL"/>
    <property type="match status" value="1"/>
</dbReference>
<dbReference type="PRINTS" id="PR01790">
    <property type="entry name" value="SMP30FAMILY"/>
</dbReference>
<dbReference type="SUPFAM" id="SSF63829">
    <property type="entry name" value="Calcium-dependent phosphotriesterase"/>
    <property type="match status" value="1"/>
</dbReference>
<organism evidence="3 4">
    <name type="scientific">Dyella lipolytica</name>
    <dbReference type="NCBI Taxonomy" id="1867835"/>
    <lineage>
        <taxon>Bacteria</taxon>
        <taxon>Pseudomonadati</taxon>
        <taxon>Pseudomonadota</taxon>
        <taxon>Gammaproteobacteria</taxon>
        <taxon>Lysobacterales</taxon>
        <taxon>Rhodanobacteraceae</taxon>
        <taxon>Dyella</taxon>
    </lineage>
</organism>
<feature type="domain" description="SMP-30/Gluconolactonase/LRE-like region" evidence="2">
    <location>
        <begin position="15"/>
        <end position="259"/>
    </location>
</feature>
<protein>
    <submittedName>
        <fullName evidence="3">SMP-30/gluconolactonase/LRE family protein</fullName>
    </submittedName>
</protein>
<dbReference type="InterPro" id="IPR013658">
    <property type="entry name" value="SGL"/>
</dbReference>
<dbReference type="PANTHER" id="PTHR10907">
    <property type="entry name" value="REGUCALCIN"/>
    <property type="match status" value="1"/>
</dbReference>
<name>A0ABW8IYV6_9GAMM</name>
<evidence type="ECO:0000259" key="2">
    <source>
        <dbReference type="Pfam" id="PF08450"/>
    </source>
</evidence>
<evidence type="ECO:0000256" key="1">
    <source>
        <dbReference type="ARBA" id="ARBA00008853"/>
    </source>
</evidence>
<keyword evidence="4" id="KW-1185">Reference proteome</keyword>
<comment type="caution">
    <text evidence="3">The sequence shown here is derived from an EMBL/GenBank/DDBJ whole genome shotgun (WGS) entry which is preliminary data.</text>
</comment>
<dbReference type="EMBL" id="JADIKG010000012">
    <property type="protein sequence ID" value="MFK2874534.1"/>
    <property type="molecule type" value="Genomic_DNA"/>
</dbReference>
<dbReference type="Proteomes" id="UP001620405">
    <property type="component" value="Unassembled WGS sequence"/>
</dbReference>
<dbReference type="InterPro" id="IPR005511">
    <property type="entry name" value="SMP-30"/>
</dbReference>
<evidence type="ECO:0000313" key="3">
    <source>
        <dbReference type="EMBL" id="MFK2874534.1"/>
    </source>
</evidence>
<dbReference type="InterPro" id="IPR011042">
    <property type="entry name" value="6-blade_b-propeller_TolB-like"/>
</dbReference>
<evidence type="ECO:0000313" key="4">
    <source>
        <dbReference type="Proteomes" id="UP001620405"/>
    </source>
</evidence>
<dbReference type="PANTHER" id="PTHR10907:SF47">
    <property type="entry name" value="REGUCALCIN"/>
    <property type="match status" value="1"/>
</dbReference>
<comment type="similarity">
    <text evidence="1">Belongs to the SMP-30/CGR1 family.</text>
</comment>
<sequence>MTPSATLVLDARNTLGEGVTWCARQQALYWTDIHQSSLWRFRPADNSTRQWPMPERLASFALCEEDGWFLLGLASGLAFFHQETGELIRIADVEPGLPTRINDGACDRQGRFVFGTLHEPAAGEIRRAAGSFYRLHINLDLEQLALGPVAISNSIAFSPDGATMYYCDSMTGLVRRCAYGDHVADIRVHVDVSHLDGDPDGSAIDTEGGLWNAQWGLGRVVRYDRDGKEDLVIAVPTRQPTRVAFGGEHLNTLYITSARDGLGAEALANDPHAGGLFAVDVPFTGLPEPRFSGRPVRTGHAMYSTTPT</sequence>
<proteinExistence type="inferred from homology"/>
<dbReference type="Gene3D" id="2.120.10.30">
    <property type="entry name" value="TolB, C-terminal domain"/>
    <property type="match status" value="1"/>
</dbReference>